<evidence type="ECO:0000259" key="2">
    <source>
        <dbReference type="Pfam" id="PF01408"/>
    </source>
</evidence>
<dbReference type="Gene3D" id="3.30.360.10">
    <property type="entry name" value="Dihydrodipicolinate Reductase, domain 2"/>
    <property type="match status" value="1"/>
</dbReference>
<evidence type="ECO:0000313" key="5">
    <source>
        <dbReference type="Proteomes" id="UP000317593"/>
    </source>
</evidence>
<sequence length="464" mass="51560">MPLKKQLTETLQNTTMDVKRSTEDKIKNISRRKFLGNSAALVGGALLSPLSGNKSAYGKSKKDRLSIALIGSGSRGAGATVNALEADPQVELVAMADIFEDMLDKSYENLMRVDTIKDRVNVPDKHKFIGLDAYQKAIDLADIVILATPPAFRPQHFEAAINAGKHVFMEKPLATDAPGLRKILATGELADQKGLNVVVGLQYRYSRRFQNLVEKLQTGEIGDISSMTCNYLLAGIKQVARKEGDSELEYQLRNWRRFEWLWGGSPAGLTIHFEDIAHWAKGSYPVRAFGTGGRIALEGPEDGNIYDHYYIDYEYEDGSHLHSRTRHMPGCWTNRSLDFQGSEGSARLSAREGTKIEDLEGKTRWSYDDSGDPNPYQTEHEHLIQAVRTGRHVNDTEWAAKSTMTSIMGRMAVQSGKLVEWEDALNSDLVLVPDNLTFDSEAPVLPKDDGSYPYPIPGGKIRAI</sequence>
<dbReference type="PROSITE" id="PS51318">
    <property type="entry name" value="TAT"/>
    <property type="match status" value="1"/>
</dbReference>
<keyword evidence="5" id="KW-1185">Reference proteome</keyword>
<accession>A0A521BEC3</accession>
<dbReference type="InterPro" id="IPR004104">
    <property type="entry name" value="Gfo/Idh/MocA-like_OxRdtase_C"/>
</dbReference>
<dbReference type="EMBL" id="FXTH01000003">
    <property type="protein sequence ID" value="SMO45422.1"/>
    <property type="molecule type" value="Genomic_DNA"/>
</dbReference>
<dbReference type="Pfam" id="PF01408">
    <property type="entry name" value="GFO_IDH_MocA"/>
    <property type="match status" value="1"/>
</dbReference>
<dbReference type="InterPro" id="IPR000683">
    <property type="entry name" value="Gfo/Idh/MocA-like_OxRdtase_N"/>
</dbReference>
<dbReference type="OrthoDB" id="127583at2"/>
<dbReference type="InterPro" id="IPR019546">
    <property type="entry name" value="TAT_signal_bac_arc"/>
</dbReference>
<feature type="domain" description="Gfo/Idh/MocA-like oxidoreductase C-terminal" evidence="3">
    <location>
        <begin position="214"/>
        <end position="400"/>
    </location>
</feature>
<gene>
    <name evidence="4" type="ORF">SAMN06265218_10341</name>
</gene>
<dbReference type="AlphaFoldDB" id="A0A521BEC3"/>
<dbReference type="PANTHER" id="PTHR43818:SF5">
    <property type="entry name" value="OXIDOREDUCTASE FAMILY PROTEIN"/>
    <property type="match status" value="1"/>
</dbReference>
<organism evidence="4 5">
    <name type="scientific">Fodinibius sediminis</name>
    <dbReference type="NCBI Taxonomy" id="1214077"/>
    <lineage>
        <taxon>Bacteria</taxon>
        <taxon>Pseudomonadati</taxon>
        <taxon>Balneolota</taxon>
        <taxon>Balneolia</taxon>
        <taxon>Balneolales</taxon>
        <taxon>Balneolaceae</taxon>
        <taxon>Fodinibius</taxon>
    </lineage>
</organism>
<dbReference type="PANTHER" id="PTHR43818">
    <property type="entry name" value="BCDNA.GH03377"/>
    <property type="match status" value="1"/>
</dbReference>
<reference evidence="4 5" key="1">
    <citation type="submission" date="2017-05" db="EMBL/GenBank/DDBJ databases">
        <authorList>
            <person name="Varghese N."/>
            <person name="Submissions S."/>
        </authorList>
    </citation>
    <scope>NUCLEOTIDE SEQUENCE [LARGE SCALE GENOMIC DNA]</scope>
    <source>
        <strain evidence="4 5">DSM 21194</strain>
    </source>
</reference>
<feature type="region of interest" description="Disordered" evidence="1">
    <location>
        <begin position="442"/>
        <end position="464"/>
    </location>
</feature>
<proteinExistence type="predicted"/>
<dbReference type="InterPro" id="IPR050463">
    <property type="entry name" value="Gfo/Idh/MocA_oxidrdct_glycsds"/>
</dbReference>
<dbReference type="Proteomes" id="UP000317593">
    <property type="component" value="Unassembled WGS sequence"/>
</dbReference>
<dbReference type="Pfam" id="PF02894">
    <property type="entry name" value="GFO_IDH_MocA_C"/>
    <property type="match status" value="1"/>
</dbReference>
<dbReference type="SUPFAM" id="SSF51735">
    <property type="entry name" value="NAD(P)-binding Rossmann-fold domains"/>
    <property type="match status" value="1"/>
</dbReference>
<evidence type="ECO:0000313" key="4">
    <source>
        <dbReference type="EMBL" id="SMO45422.1"/>
    </source>
</evidence>
<dbReference type="RefSeq" id="WP_142713277.1">
    <property type="nucleotide sequence ID" value="NZ_FXTH01000003.1"/>
</dbReference>
<evidence type="ECO:0000259" key="3">
    <source>
        <dbReference type="Pfam" id="PF02894"/>
    </source>
</evidence>
<protein>
    <submittedName>
        <fullName evidence="4">Tat (Twin-arginine translocation) pathway signal sequence</fullName>
    </submittedName>
</protein>
<feature type="domain" description="Gfo/Idh/MocA-like oxidoreductase N-terminal" evidence="2">
    <location>
        <begin position="66"/>
        <end position="200"/>
    </location>
</feature>
<dbReference type="GO" id="GO:0000166">
    <property type="term" value="F:nucleotide binding"/>
    <property type="evidence" value="ECO:0007669"/>
    <property type="project" value="InterPro"/>
</dbReference>
<dbReference type="InterPro" id="IPR006311">
    <property type="entry name" value="TAT_signal"/>
</dbReference>
<dbReference type="Gene3D" id="3.40.50.720">
    <property type="entry name" value="NAD(P)-binding Rossmann-like Domain"/>
    <property type="match status" value="1"/>
</dbReference>
<dbReference type="InterPro" id="IPR036291">
    <property type="entry name" value="NAD(P)-bd_dom_sf"/>
</dbReference>
<evidence type="ECO:0000256" key="1">
    <source>
        <dbReference type="SAM" id="MobiDB-lite"/>
    </source>
</evidence>
<dbReference type="SUPFAM" id="SSF55347">
    <property type="entry name" value="Glyceraldehyde-3-phosphate dehydrogenase-like, C-terminal domain"/>
    <property type="match status" value="1"/>
</dbReference>
<name>A0A521BEC3_9BACT</name>
<dbReference type="NCBIfam" id="TIGR01409">
    <property type="entry name" value="TAT_signal_seq"/>
    <property type="match status" value="1"/>
</dbReference>